<reference evidence="2 3" key="1">
    <citation type="submission" date="2016-12" db="EMBL/GenBank/DDBJ databases">
        <title>The draft genome sequence of Actinophytocola sp. 11-183.</title>
        <authorList>
            <person name="Wang W."/>
            <person name="Yuan L."/>
        </authorList>
    </citation>
    <scope>NUCLEOTIDE SEQUENCE [LARGE SCALE GENOMIC DNA]</scope>
    <source>
        <strain evidence="2 3">11-183</strain>
    </source>
</reference>
<comment type="caution">
    <text evidence="2">The sequence shown here is derived from an EMBL/GenBank/DDBJ whole genome shotgun (WGS) entry which is preliminary data.</text>
</comment>
<dbReference type="InterPro" id="IPR032710">
    <property type="entry name" value="NTF2-like_dom_sf"/>
</dbReference>
<dbReference type="Gene3D" id="3.10.450.50">
    <property type="match status" value="1"/>
</dbReference>
<keyword evidence="3" id="KW-1185">Reference proteome</keyword>
<dbReference type="InterPro" id="IPR037401">
    <property type="entry name" value="SnoaL-like"/>
</dbReference>
<dbReference type="STRING" id="1912961.BU204_35445"/>
<dbReference type="OrthoDB" id="1551077at2"/>
<evidence type="ECO:0000313" key="3">
    <source>
        <dbReference type="Proteomes" id="UP000185596"/>
    </source>
</evidence>
<feature type="domain" description="SnoaL-like" evidence="1">
    <location>
        <begin position="9"/>
        <end position="123"/>
    </location>
</feature>
<dbReference type="SUPFAM" id="SSF54427">
    <property type="entry name" value="NTF2-like"/>
    <property type="match status" value="1"/>
</dbReference>
<dbReference type="Pfam" id="PF13474">
    <property type="entry name" value="SnoaL_3"/>
    <property type="match status" value="1"/>
</dbReference>
<accession>A0A1Q8BZZ2</accession>
<dbReference type="AlphaFoldDB" id="A0A1Q8BZZ2"/>
<organism evidence="2 3">
    <name type="scientific">Actinophytocola xanthii</name>
    <dbReference type="NCBI Taxonomy" id="1912961"/>
    <lineage>
        <taxon>Bacteria</taxon>
        <taxon>Bacillati</taxon>
        <taxon>Actinomycetota</taxon>
        <taxon>Actinomycetes</taxon>
        <taxon>Pseudonocardiales</taxon>
        <taxon>Pseudonocardiaceae</taxon>
    </lineage>
</organism>
<sequence length="131" mass="14651">MSQQTLADVESVVREAYDAMEKLDVARVATMIVPEIQAVDAVMRTWKRGLGEIGAHLAALESGMSDEHSEITDLEIREYGATAIATYTVEQEYTFAGERHHDVCPTTMVLSQVDGEWKIALFHSLPLRDER</sequence>
<proteinExistence type="predicted"/>
<evidence type="ECO:0000259" key="1">
    <source>
        <dbReference type="Pfam" id="PF13474"/>
    </source>
</evidence>
<evidence type="ECO:0000313" key="2">
    <source>
        <dbReference type="EMBL" id="OLF07674.1"/>
    </source>
</evidence>
<protein>
    <recommendedName>
        <fullName evidence="1">SnoaL-like domain-containing protein</fullName>
    </recommendedName>
</protein>
<dbReference type="EMBL" id="MSIE01000103">
    <property type="protein sequence ID" value="OLF07674.1"/>
    <property type="molecule type" value="Genomic_DNA"/>
</dbReference>
<name>A0A1Q8BZZ2_9PSEU</name>
<gene>
    <name evidence="2" type="ORF">BU204_35445</name>
</gene>
<dbReference type="RefSeq" id="WP_075130186.1">
    <property type="nucleotide sequence ID" value="NZ_MSIE01000103.1"/>
</dbReference>
<dbReference type="Proteomes" id="UP000185596">
    <property type="component" value="Unassembled WGS sequence"/>
</dbReference>